<accession>A0A645G5V0</accession>
<evidence type="ECO:0000313" key="1">
    <source>
        <dbReference type="EMBL" id="MPN21506.1"/>
    </source>
</evidence>
<dbReference type="EMBL" id="VSSQ01069501">
    <property type="protein sequence ID" value="MPN21506.1"/>
    <property type="molecule type" value="Genomic_DNA"/>
</dbReference>
<organism evidence="1">
    <name type="scientific">bioreactor metagenome</name>
    <dbReference type="NCBI Taxonomy" id="1076179"/>
    <lineage>
        <taxon>unclassified sequences</taxon>
        <taxon>metagenomes</taxon>
        <taxon>ecological metagenomes</taxon>
    </lineage>
</organism>
<gene>
    <name evidence="1" type="ORF">SDC9_168886</name>
</gene>
<sequence>MIGRGREADGIVVHHLKRAERGRGVHRERIVHRCRVAHGQVDRKRFIVLIAGNVLIMRIQRAREFHANMHGRICRAVVARCGFAVDDSVYKRICAVALR</sequence>
<name>A0A645G5V0_9ZZZZ</name>
<protein>
    <submittedName>
        <fullName evidence="1">Uncharacterized protein</fullName>
    </submittedName>
</protein>
<proteinExistence type="predicted"/>
<comment type="caution">
    <text evidence="1">The sequence shown here is derived from an EMBL/GenBank/DDBJ whole genome shotgun (WGS) entry which is preliminary data.</text>
</comment>
<dbReference type="AlphaFoldDB" id="A0A645G5V0"/>
<reference evidence="1" key="1">
    <citation type="submission" date="2019-08" db="EMBL/GenBank/DDBJ databases">
        <authorList>
            <person name="Kucharzyk K."/>
            <person name="Murdoch R.W."/>
            <person name="Higgins S."/>
            <person name="Loffler F."/>
        </authorList>
    </citation>
    <scope>NUCLEOTIDE SEQUENCE</scope>
</reference>